<accession>A0A931AXN0</accession>
<dbReference type="Gene3D" id="3.30.310.50">
    <property type="entry name" value="Alpha-D-phosphohexomutase, C-terminal domain"/>
    <property type="match status" value="1"/>
</dbReference>
<comment type="caution">
    <text evidence="3">The sequence shown here is derived from an EMBL/GenBank/DDBJ whole genome shotgun (WGS) entry which is preliminary data.</text>
</comment>
<dbReference type="Proteomes" id="UP000657385">
    <property type="component" value="Unassembled WGS sequence"/>
</dbReference>
<gene>
    <name evidence="3" type="ORF">I2501_00170</name>
</gene>
<dbReference type="InterPro" id="IPR014543">
    <property type="entry name" value="UCP028291"/>
</dbReference>
<dbReference type="EMBL" id="JADPRT010000001">
    <property type="protein sequence ID" value="MBF9066448.1"/>
    <property type="molecule type" value="Genomic_DNA"/>
</dbReference>
<feature type="transmembrane region" description="Helical" evidence="2">
    <location>
        <begin position="149"/>
        <end position="172"/>
    </location>
</feature>
<reference evidence="3" key="1">
    <citation type="submission" date="2020-11" db="EMBL/GenBank/DDBJ databases">
        <title>Isolation and identification of active actinomycetes.</title>
        <authorList>
            <person name="Yu B."/>
        </authorList>
    </citation>
    <scope>NUCLEOTIDE SEQUENCE</scope>
    <source>
        <strain evidence="3">NEAU-YB345</strain>
    </source>
</reference>
<dbReference type="RefSeq" id="WP_196191653.1">
    <property type="nucleotide sequence ID" value="NZ_JADPRT010000001.1"/>
</dbReference>
<keyword evidence="4" id="KW-1185">Reference proteome</keyword>
<organism evidence="3 4">
    <name type="scientific">Streptacidiphilus fuscans</name>
    <dbReference type="NCBI Taxonomy" id="2789292"/>
    <lineage>
        <taxon>Bacteria</taxon>
        <taxon>Bacillati</taxon>
        <taxon>Actinomycetota</taxon>
        <taxon>Actinomycetes</taxon>
        <taxon>Kitasatosporales</taxon>
        <taxon>Streptomycetaceae</taxon>
        <taxon>Streptacidiphilus</taxon>
    </lineage>
</organism>
<keyword evidence="2" id="KW-0472">Membrane</keyword>
<evidence type="ECO:0000256" key="2">
    <source>
        <dbReference type="SAM" id="Phobius"/>
    </source>
</evidence>
<name>A0A931AXN0_9ACTN</name>
<evidence type="ECO:0000313" key="3">
    <source>
        <dbReference type="EMBL" id="MBF9066448.1"/>
    </source>
</evidence>
<feature type="transmembrane region" description="Helical" evidence="2">
    <location>
        <begin position="178"/>
        <end position="200"/>
    </location>
</feature>
<sequence>MPTAEARLATERASRYLVQLCRHLSQMARMSHRPRGGHDADRMPPAVQHVDWTDTHGTVRFAHGQWTLEATPDQLTLRVDAGDEEALQRLQDGITARIEKIGRRDGLQVHWQRAETGDLPPTEPTEPTDETSPTPEKGRASRRPRGTTLGLMAGGAAVVAVHLGIAGAALAGAAWTGWAANAVLVLIVVKLLFMGGHLFLGRAALRRGITLRHGRKQEAPPGADAAG</sequence>
<dbReference type="AlphaFoldDB" id="A0A931AXN0"/>
<evidence type="ECO:0000256" key="1">
    <source>
        <dbReference type="SAM" id="MobiDB-lite"/>
    </source>
</evidence>
<keyword evidence="2" id="KW-1133">Transmembrane helix</keyword>
<dbReference type="Pfam" id="PF09981">
    <property type="entry name" value="DUF2218"/>
    <property type="match status" value="1"/>
</dbReference>
<evidence type="ECO:0000313" key="4">
    <source>
        <dbReference type="Proteomes" id="UP000657385"/>
    </source>
</evidence>
<proteinExistence type="predicted"/>
<keyword evidence="2" id="KW-0812">Transmembrane</keyword>
<protein>
    <submittedName>
        <fullName evidence="3">DUF2218 domain-containing protein</fullName>
    </submittedName>
</protein>
<feature type="region of interest" description="Disordered" evidence="1">
    <location>
        <begin position="113"/>
        <end position="147"/>
    </location>
</feature>